<dbReference type="Proteomes" id="UP000799755">
    <property type="component" value="Unassembled WGS sequence"/>
</dbReference>
<protein>
    <submittedName>
        <fullName evidence="1">Uncharacterized protein</fullName>
    </submittedName>
</protein>
<organism evidence="1 2">
    <name type="scientific">Lindgomyces ingoldianus</name>
    <dbReference type="NCBI Taxonomy" id="673940"/>
    <lineage>
        <taxon>Eukaryota</taxon>
        <taxon>Fungi</taxon>
        <taxon>Dikarya</taxon>
        <taxon>Ascomycota</taxon>
        <taxon>Pezizomycotina</taxon>
        <taxon>Dothideomycetes</taxon>
        <taxon>Pleosporomycetidae</taxon>
        <taxon>Pleosporales</taxon>
        <taxon>Lindgomycetaceae</taxon>
        <taxon>Lindgomyces</taxon>
    </lineage>
</organism>
<dbReference type="EMBL" id="MU003523">
    <property type="protein sequence ID" value="KAF2466714.1"/>
    <property type="molecule type" value="Genomic_DNA"/>
</dbReference>
<gene>
    <name evidence="1" type="ORF">BDR25DRAFT_345319</name>
</gene>
<accession>A0ACB6QI94</accession>
<evidence type="ECO:0000313" key="1">
    <source>
        <dbReference type="EMBL" id="KAF2466714.1"/>
    </source>
</evidence>
<evidence type="ECO:0000313" key="2">
    <source>
        <dbReference type="Proteomes" id="UP000799755"/>
    </source>
</evidence>
<sequence>MAAKAFSSQLKLYNCAALEPSANVLSWMSCIARYSRPATLADDEGSLFVANTLEGFLSVGDVYGDESEDRISIWQVVAEQLKMSGLEVVASIAGVAGAAIKLSVTLNDVADDLGSAGRDVRYISNEMASFSQVLRLVHSSLEDSQKVAGSTVIRSALETLPQLLEQCGLVYLEANGLMTSLKPSTGRDSSLPFMKRVRFIFQKSRINVLRSLLDSSKSTLNLLLVTLNIEMAKTRSPNRELMDQLQSERKAFIRVVASQSKALDEALKEVDKAKKEASKLKSKVDKEKQREKEKEQERIPEQKPGFEPQSLGMLPSPSVTSLAYTPPQIDKAPQNSIVKLALSLEAPGPKYTGTPAQPTHPDTDPYGQRSCFCSPPTPPYPSSSPPPPPTFNAANDRPKSDPNRLNAKRVFSDPGPPKTAASANETLHPGGANRERSRSPYGFSRVPRDEPPKVERSRAPPPSHSPSNTAQDETPSTPEAERKRAPYTFQSSPKPEANDTLSPEGERGRKPYTYKAYRPPGSQPEASASLDPSPGERQRMPYGGATQFPASDPNPPYTSQQHPPYSNSSPRPPPSSPSTNGPPPRPKVPPPPPPCHGTTYVALTPYTSHEVGHLTLAPFDILVDVVSYIPDDETLPYPTAFDATPMHYWQASLHNRRGPRGLFPHSIVCRIEDDRLAEKVKECWFANGVHLIADMAGRVWVGPEWTFVEPLRRRSKWWAEEF</sequence>
<proteinExistence type="predicted"/>
<name>A0ACB6QI94_9PLEO</name>
<reference evidence="1" key="1">
    <citation type="journal article" date="2020" name="Stud. Mycol.">
        <title>101 Dothideomycetes genomes: a test case for predicting lifestyles and emergence of pathogens.</title>
        <authorList>
            <person name="Haridas S."/>
            <person name="Albert R."/>
            <person name="Binder M."/>
            <person name="Bloem J."/>
            <person name="Labutti K."/>
            <person name="Salamov A."/>
            <person name="Andreopoulos B."/>
            <person name="Baker S."/>
            <person name="Barry K."/>
            <person name="Bills G."/>
            <person name="Bluhm B."/>
            <person name="Cannon C."/>
            <person name="Castanera R."/>
            <person name="Culley D."/>
            <person name="Daum C."/>
            <person name="Ezra D."/>
            <person name="Gonzalez J."/>
            <person name="Henrissat B."/>
            <person name="Kuo A."/>
            <person name="Liang C."/>
            <person name="Lipzen A."/>
            <person name="Lutzoni F."/>
            <person name="Magnuson J."/>
            <person name="Mondo S."/>
            <person name="Nolan M."/>
            <person name="Ohm R."/>
            <person name="Pangilinan J."/>
            <person name="Park H.-J."/>
            <person name="Ramirez L."/>
            <person name="Alfaro M."/>
            <person name="Sun H."/>
            <person name="Tritt A."/>
            <person name="Yoshinaga Y."/>
            <person name="Zwiers L.-H."/>
            <person name="Turgeon B."/>
            <person name="Goodwin S."/>
            <person name="Spatafora J."/>
            <person name="Crous P."/>
            <person name="Grigoriev I."/>
        </authorList>
    </citation>
    <scope>NUCLEOTIDE SEQUENCE</scope>
    <source>
        <strain evidence="1">ATCC 200398</strain>
    </source>
</reference>
<comment type="caution">
    <text evidence="1">The sequence shown here is derived from an EMBL/GenBank/DDBJ whole genome shotgun (WGS) entry which is preliminary data.</text>
</comment>
<keyword evidence="2" id="KW-1185">Reference proteome</keyword>